<dbReference type="AlphaFoldDB" id="A0A2T7EPR5"/>
<protein>
    <recommendedName>
        <fullName evidence="2">Myb-like domain-containing protein</fullName>
    </recommendedName>
</protein>
<dbReference type="OrthoDB" id="640386at2759"/>
<sequence length="321" mass="37229">MNYMVGQQCNLPENSHFVGRTSHCAPVDEEPHVARNNPVDIDGDDETEEVRTEARLIWKPEEDARVMSAWLKHSIDSISGNNKKSDKYWLDVQKEYNQSTPKIRWRTTKQVKDRWHKINRFKNSFNDCWLKARKVFTSGYSDEMRLEKAHKFYEEDNQGSRFQLMNVWYMVRNEAKWMCYNDQIQGKNQSKRKEMDSTATQGGGLDDIDLPRPMGQKAAKRAAYEGKGKSKDSAIHVDELDRFEKIQNNVQVKAIEMQGKISNDKIEASKIALQAAKEEKEAKMFETYSNLLKLDVSGMPEDIRAEHVAALKCLRSKLFPV</sequence>
<evidence type="ECO:0000313" key="3">
    <source>
        <dbReference type="EMBL" id="PUZ69804.1"/>
    </source>
</evidence>
<name>A0A2T7EPR5_9POAL</name>
<feature type="region of interest" description="Disordered" evidence="1">
    <location>
        <begin position="188"/>
        <end position="227"/>
    </location>
</feature>
<evidence type="ECO:0000259" key="2">
    <source>
        <dbReference type="PROSITE" id="PS50090"/>
    </source>
</evidence>
<evidence type="ECO:0000256" key="1">
    <source>
        <dbReference type="SAM" id="MobiDB-lite"/>
    </source>
</evidence>
<evidence type="ECO:0000313" key="4">
    <source>
        <dbReference type="Proteomes" id="UP000244336"/>
    </source>
</evidence>
<gene>
    <name evidence="3" type="ORF">GQ55_2G142000</name>
</gene>
<accession>A0A2T7EPR5</accession>
<dbReference type="InterPro" id="IPR001005">
    <property type="entry name" value="SANT/Myb"/>
</dbReference>
<keyword evidence="4" id="KW-1185">Reference proteome</keyword>
<dbReference type="Gramene" id="PUZ69804">
    <property type="protein sequence ID" value="PUZ69804"/>
    <property type="gene ID" value="GQ55_2G142000"/>
</dbReference>
<dbReference type="PROSITE" id="PS50090">
    <property type="entry name" value="MYB_LIKE"/>
    <property type="match status" value="1"/>
</dbReference>
<dbReference type="EMBL" id="CM009750">
    <property type="protein sequence ID" value="PUZ69804.1"/>
    <property type="molecule type" value="Genomic_DNA"/>
</dbReference>
<proteinExistence type="predicted"/>
<feature type="domain" description="Myb-like" evidence="2">
    <location>
        <begin position="58"/>
        <end position="119"/>
    </location>
</feature>
<feature type="region of interest" description="Disordered" evidence="1">
    <location>
        <begin position="28"/>
        <end position="48"/>
    </location>
</feature>
<dbReference type="PANTHER" id="PTHR45224">
    <property type="entry name" value="OS01G0527900 PROTEIN-RELATED"/>
    <property type="match status" value="1"/>
</dbReference>
<reference evidence="3 4" key="1">
    <citation type="submission" date="2018-04" db="EMBL/GenBank/DDBJ databases">
        <title>WGS assembly of Panicum hallii var. hallii HAL2.</title>
        <authorList>
            <person name="Lovell J."/>
            <person name="Jenkins J."/>
            <person name="Lowry D."/>
            <person name="Mamidi S."/>
            <person name="Sreedasyam A."/>
            <person name="Weng X."/>
            <person name="Barry K."/>
            <person name="Bonette J."/>
            <person name="Campitelli B."/>
            <person name="Daum C."/>
            <person name="Gordon S."/>
            <person name="Gould B."/>
            <person name="Lipzen A."/>
            <person name="MacQueen A."/>
            <person name="Palacio-Mejia J."/>
            <person name="Plott C."/>
            <person name="Shakirov E."/>
            <person name="Shu S."/>
            <person name="Yoshinaga Y."/>
            <person name="Zane M."/>
            <person name="Rokhsar D."/>
            <person name="Grimwood J."/>
            <person name="Schmutz J."/>
            <person name="Juenger T."/>
        </authorList>
    </citation>
    <scope>NUCLEOTIDE SEQUENCE [LARGE SCALE GENOMIC DNA]</scope>
    <source>
        <strain evidence="4">cv. HAL2</strain>
    </source>
</reference>
<organism evidence="3 4">
    <name type="scientific">Panicum hallii var. hallii</name>
    <dbReference type="NCBI Taxonomy" id="1504633"/>
    <lineage>
        <taxon>Eukaryota</taxon>
        <taxon>Viridiplantae</taxon>
        <taxon>Streptophyta</taxon>
        <taxon>Embryophyta</taxon>
        <taxon>Tracheophyta</taxon>
        <taxon>Spermatophyta</taxon>
        <taxon>Magnoliopsida</taxon>
        <taxon>Liliopsida</taxon>
        <taxon>Poales</taxon>
        <taxon>Poaceae</taxon>
        <taxon>PACMAD clade</taxon>
        <taxon>Panicoideae</taxon>
        <taxon>Panicodae</taxon>
        <taxon>Paniceae</taxon>
        <taxon>Panicinae</taxon>
        <taxon>Panicum</taxon>
        <taxon>Panicum sect. Panicum</taxon>
    </lineage>
</organism>
<dbReference type="Proteomes" id="UP000244336">
    <property type="component" value="Chromosome 2"/>
</dbReference>